<dbReference type="Proteomes" id="UP001497623">
    <property type="component" value="Unassembled WGS sequence"/>
</dbReference>
<sequence>SPSYYSFQLGKGILLKMWKVWTLIGFASVVLLQAAAQGGAESVPFHGYLPGENVRAPAPDGDGQPNDIYEHIPVARPALQKDQVVIYPHHLGFEYGQDSEHRIYEVHTAKELANLAHGKHGKHGKHDHHHHHKGAKGHHKAKSAPTTTTTTTPRPTTTRKPARKPAYPPPRPYGAYPPPPRGAYPQPPPYPYQRPQFPPVHG</sequence>
<feature type="region of interest" description="Disordered" evidence="1">
    <location>
        <begin position="118"/>
        <end position="202"/>
    </location>
</feature>
<gene>
    <name evidence="2" type="ORF">MNOR_LOCUS8012</name>
</gene>
<reference evidence="2 3" key="1">
    <citation type="submission" date="2024-05" db="EMBL/GenBank/DDBJ databases">
        <authorList>
            <person name="Wallberg A."/>
        </authorList>
    </citation>
    <scope>NUCLEOTIDE SEQUENCE [LARGE SCALE GENOMIC DNA]</scope>
</reference>
<feature type="non-terminal residue" evidence="2">
    <location>
        <position position="1"/>
    </location>
</feature>
<organism evidence="2 3">
    <name type="scientific">Meganyctiphanes norvegica</name>
    <name type="common">Northern krill</name>
    <name type="synonym">Thysanopoda norvegica</name>
    <dbReference type="NCBI Taxonomy" id="48144"/>
    <lineage>
        <taxon>Eukaryota</taxon>
        <taxon>Metazoa</taxon>
        <taxon>Ecdysozoa</taxon>
        <taxon>Arthropoda</taxon>
        <taxon>Crustacea</taxon>
        <taxon>Multicrustacea</taxon>
        <taxon>Malacostraca</taxon>
        <taxon>Eumalacostraca</taxon>
        <taxon>Eucarida</taxon>
        <taxon>Euphausiacea</taxon>
        <taxon>Euphausiidae</taxon>
        <taxon>Meganyctiphanes</taxon>
    </lineage>
</organism>
<evidence type="ECO:0000256" key="1">
    <source>
        <dbReference type="SAM" id="MobiDB-lite"/>
    </source>
</evidence>
<feature type="compositionally biased region" description="Pro residues" evidence="1">
    <location>
        <begin position="166"/>
        <end position="202"/>
    </location>
</feature>
<feature type="compositionally biased region" description="Basic residues" evidence="1">
    <location>
        <begin position="118"/>
        <end position="142"/>
    </location>
</feature>
<comment type="caution">
    <text evidence="2">The sequence shown here is derived from an EMBL/GenBank/DDBJ whole genome shotgun (WGS) entry which is preliminary data.</text>
</comment>
<feature type="compositionally biased region" description="Low complexity" evidence="1">
    <location>
        <begin position="143"/>
        <end position="159"/>
    </location>
</feature>
<evidence type="ECO:0000313" key="3">
    <source>
        <dbReference type="Proteomes" id="UP001497623"/>
    </source>
</evidence>
<proteinExistence type="predicted"/>
<dbReference type="EMBL" id="CAXKWB010003635">
    <property type="protein sequence ID" value="CAL4069744.1"/>
    <property type="molecule type" value="Genomic_DNA"/>
</dbReference>
<protein>
    <submittedName>
        <fullName evidence="2">Uncharacterized protein</fullName>
    </submittedName>
</protein>
<keyword evidence="3" id="KW-1185">Reference proteome</keyword>
<accession>A0AAV2Q4D3</accession>
<dbReference type="AlphaFoldDB" id="A0AAV2Q4D3"/>
<evidence type="ECO:0000313" key="2">
    <source>
        <dbReference type="EMBL" id="CAL4069744.1"/>
    </source>
</evidence>
<name>A0AAV2Q4D3_MEGNR</name>